<accession>A0A830CRM1</accession>
<evidence type="ECO:0000313" key="11">
    <source>
        <dbReference type="Proteomes" id="UP000653305"/>
    </source>
</evidence>
<evidence type="ECO:0000256" key="1">
    <source>
        <dbReference type="ARBA" id="ARBA00000900"/>
    </source>
</evidence>
<evidence type="ECO:0000256" key="8">
    <source>
        <dbReference type="PROSITE-ProRule" id="PRU00175"/>
    </source>
</evidence>
<protein>
    <recommendedName>
        <fullName evidence="2">RING-type E3 ubiquitin transferase</fullName>
        <ecNumber evidence="2">2.3.2.27</ecNumber>
    </recommendedName>
</protein>
<dbReference type="Pfam" id="PF13639">
    <property type="entry name" value="zf-RING_2"/>
    <property type="match status" value="1"/>
</dbReference>
<evidence type="ECO:0000256" key="5">
    <source>
        <dbReference type="ARBA" id="ARBA00022771"/>
    </source>
</evidence>
<keyword evidence="4" id="KW-0479">Metal-binding</keyword>
<evidence type="ECO:0000256" key="6">
    <source>
        <dbReference type="ARBA" id="ARBA00022786"/>
    </source>
</evidence>
<keyword evidence="11" id="KW-1185">Reference proteome</keyword>
<dbReference type="PROSITE" id="PS50089">
    <property type="entry name" value="ZF_RING_2"/>
    <property type="match status" value="1"/>
</dbReference>
<keyword evidence="3" id="KW-0808">Transferase</keyword>
<evidence type="ECO:0000313" key="10">
    <source>
        <dbReference type="EMBL" id="GFP97675.1"/>
    </source>
</evidence>
<keyword evidence="7" id="KW-0862">Zinc</keyword>
<dbReference type="Gene3D" id="3.30.40.10">
    <property type="entry name" value="Zinc/RING finger domain, C3HC4 (zinc finger)"/>
    <property type="match status" value="1"/>
</dbReference>
<comment type="caution">
    <text evidence="10">The sequence shown here is derived from an EMBL/GenBank/DDBJ whole genome shotgun (WGS) entry which is preliminary data.</text>
</comment>
<dbReference type="EMBL" id="BMAC01000499">
    <property type="protein sequence ID" value="GFP97675.1"/>
    <property type="molecule type" value="Genomic_DNA"/>
</dbReference>
<dbReference type="Proteomes" id="UP000653305">
    <property type="component" value="Unassembled WGS sequence"/>
</dbReference>
<dbReference type="InterPro" id="IPR045191">
    <property type="entry name" value="MBR1/2-like"/>
</dbReference>
<reference evidence="10" key="1">
    <citation type="submission" date="2020-07" db="EMBL/GenBank/DDBJ databases">
        <title>Ethylene signaling mediates host invasion by parasitic plants.</title>
        <authorList>
            <person name="Yoshida S."/>
        </authorList>
    </citation>
    <scope>NUCLEOTIDE SEQUENCE</scope>
    <source>
        <strain evidence="10">Okayama</strain>
    </source>
</reference>
<dbReference type="InterPro" id="IPR013083">
    <property type="entry name" value="Znf_RING/FYVE/PHD"/>
</dbReference>
<evidence type="ECO:0000256" key="4">
    <source>
        <dbReference type="ARBA" id="ARBA00022723"/>
    </source>
</evidence>
<comment type="catalytic activity">
    <reaction evidence="1">
        <text>S-ubiquitinyl-[E2 ubiquitin-conjugating enzyme]-L-cysteine + [acceptor protein]-L-lysine = [E2 ubiquitin-conjugating enzyme]-L-cysteine + N(6)-ubiquitinyl-[acceptor protein]-L-lysine.</text>
        <dbReference type="EC" id="2.3.2.27"/>
    </reaction>
</comment>
<dbReference type="OrthoDB" id="899952at2759"/>
<dbReference type="PANTHER" id="PTHR22937:SF163">
    <property type="entry name" value="RING-TYPE E3 UBIQUITIN TRANSFERASE"/>
    <property type="match status" value="1"/>
</dbReference>
<dbReference type="SMART" id="SM00184">
    <property type="entry name" value="RING"/>
    <property type="match status" value="1"/>
</dbReference>
<evidence type="ECO:0000256" key="3">
    <source>
        <dbReference type="ARBA" id="ARBA00022679"/>
    </source>
</evidence>
<evidence type="ECO:0000259" key="9">
    <source>
        <dbReference type="PROSITE" id="PS50089"/>
    </source>
</evidence>
<keyword evidence="6" id="KW-0833">Ubl conjugation pathway</keyword>
<dbReference type="SUPFAM" id="SSF57850">
    <property type="entry name" value="RING/U-box"/>
    <property type="match status" value="1"/>
</dbReference>
<feature type="domain" description="RING-type" evidence="9">
    <location>
        <begin position="21"/>
        <end position="68"/>
    </location>
</feature>
<evidence type="ECO:0000256" key="7">
    <source>
        <dbReference type="ARBA" id="ARBA00022833"/>
    </source>
</evidence>
<dbReference type="InterPro" id="IPR001841">
    <property type="entry name" value="Znf_RING"/>
</dbReference>
<dbReference type="PANTHER" id="PTHR22937">
    <property type="entry name" value="E3 UBIQUITIN-PROTEIN LIGASE RNF165"/>
    <property type="match status" value="1"/>
</dbReference>
<name>A0A830CRM1_9LAMI</name>
<keyword evidence="5 8" id="KW-0863">Zinc-finger</keyword>
<evidence type="ECO:0000256" key="2">
    <source>
        <dbReference type="ARBA" id="ARBA00012483"/>
    </source>
</evidence>
<gene>
    <name evidence="10" type="ORF">PHJA_001911600</name>
</gene>
<dbReference type="GO" id="GO:0008270">
    <property type="term" value="F:zinc ion binding"/>
    <property type="evidence" value="ECO:0007669"/>
    <property type="project" value="UniProtKB-KW"/>
</dbReference>
<dbReference type="GO" id="GO:0061630">
    <property type="term" value="F:ubiquitin protein ligase activity"/>
    <property type="evidence" value="ECO:0007669"/>
    <property type="project" value="UniProtKB-EC"/>
</dbReference>
<dbReference type="AlphaFoldDB" id="A0A830CRM1"/>
<organism evidence="10 11">
    <name type="scientific">Phtheirospermum japonicum</name>
    <dbReference type="NCBI Taxonomy" id="374723"/>
    <lineage>
        <taxon>Eukaryota</taxon>
        <taxon>Viridiplantae</taxon>
        <taxon>Streptophyta</taxon>
        <taxon>Embryophyta</taxon>
        <taxon>Tracheophyta</taxon>
        <taxon>Spermatophyta</taxon>
        <taxon>Magnoliopsida</taxon>
        <taxon>eudicotyledons</taxon>
        <taxon>Gunneridae</taxon>
        <taxon>Pentapetalae</taxon>
        <taxon>asterids</taxon>
        <taxon>lamiids</taxon>
        <taxon>Lamiales</taxon>
        <taxon>Orobanchaceae</taxon>
        <taxon>Orobanchaceae incertae sedis</taxon>
        <taxon>Phtheirospermum</taxon>
    </lineage>
</organism>
<sequence length="75" mass="8311">MGRCLKKRKVICEDDYVDKVCALCLDDLFGDGDDVATIVGFLDNCGHEFHVGCVKKWLIKKNSCPLCRATAFTAP</sequence>
<dbReference type="EC" id="2.3.2.27" evidence="2"/>
<proteinExistence type="predicted"/>